<feature type="compositionally biased region" description="Basic and acidic residues" evidence="1">
    <location>
        <begin position="46"/>
        <end position="64"/>
    </location>
</feature>
<evidence type="ECO:0000313" key="2">
    <source>
        <dbReference type="EMBL" id="CAD7408173.1"/>
    </source>
</evidence>
<protein>
    <submittedName>
        <fullName evidence="2">Uncharacterized protein</fullName>
    </submittedName>
</protein>
<accession>A0A7R9H6S6</accession>
<organism evidence="2">
    <name type="scientific">Timema cristinae</name>
    <name type="common">Walking stick</name>
    <dbReference type="NCBI Taxonomy" id="61476"/>
    <lineage>
        <taxon>Eukaryota</taxon>
        <taxon>Metazoa</taxon>
        <taxon>Ecdysozoa</taxon>
        <taxon>Arthropoda</taxon>
        <taxon>Hexapoda</taxon>
        <taxon>Insecta</taxon>
        <taxon>Pterygota</taxon>
        <taxon>Neoptera</taxon>
        <taxon>Polyneoptera</taxon>
        <taxon>Phasmatodea</taxon>
        <taxon>Timematodea</taxon>
        <taxon>Timematoidea</taxon>
        <taxon>Timematidae</taxon>
        <taxon>Timema</taxon>
    </lineage>
</organism>
<reference evidence="2" key="1">
    <citation type="submission" date="2020-11" db="EMBL/GenBank/DDBJ databases">
        <authorList>
            <person name="Tran Van P."/>
        </authorList>
    </citation>
    <scope>NUCLEOTIDE SEQUENCE</scope>
</reference>
<name>A0A7R9H6S6_TIMCR</name>
<feature type="compositionally biased region" description="Low complexity" evidence="1">
    <location>
        <begin position="25"/>
        <end position="34"/>
    </location>
</feature>
<gene>
    <name evidence="2" type="ORF">TCEB3V08_LOCUS9404</name>
</gene>
<sequence>MRLEERLSHVVGDGVTRLWTGINISSSSSSAPSSEVELYKRQSGQSRDELNFSRTAHADESEIL</sequence>
<proteinExistence type="predicted"/>
<feature type="region of interest" description="Disordered" evidence="1">
    <location>
        <begin position="25"/>
        <end position="64"/>
    </location>
</feature>
<evidence type="ECO:0000256" key="1">
    <source>
        <dbReference type="SAM" id="MobiDB-lite"/>
    </source>
</evidence>
<dbReference type="EMBL" id="OC320479">
    <property type="protein sequence ID" value="CAD7408173.1"/>
    <property type="molecule type" value="Genomic_DNA"/>
</dbReference>
<dbReference type="AlphaFoldDB" id="A0A7R9H6S6"/>